<sequence length="31" mass="3651">MTTKLKIFSTTEKIRMQVNEFKAWLEGFTDG</sequence>
<comment type="caution">
    <text evidence="1">The sequence shown here is derived from an EMBL/GenBank/DDBJ whole genome shotgun (WGS) entry which is preliminary data.</text>
</comment>
<name>A0A0F9ELN9_9ZZZZ</name>
<dbReference type="EMBL" id="LAZR01024489">
    <property type="protein sequence ID" value="KKL74969.1"/>
    <property type="molecule type" value="Genomic_DNA"/>
</dbReference>
<reference evidence="1" key="1">
    <citation type="journal article" date="2015" name="Nature">
        <title>Complex archaea that bridge the gap between prokaryotes and eukaryotes.</title>
        <authorList>
            <person name="Spang A."/>
            <person name="Saw J.H."/>
            <person name="Jorgensen S.L."/>
            <person name="Zaremba-Niedzwiedzka K."/>
            <person name="Martijn J."/>
            <person name="Lind A.E."/>
            <person name="van Eijk R."/>
            <person name="Schleper C."/>
            <person name="Guy L."/>
            <person name="Ettema T.J."/>
        </authorList>
    </citation>
    <scope>NUCLEOTIDE SEQUENCE</scope>
</reference>
<feature type="non-terminal residue" evidence="1">
    <location>
        <position position="31"/>
    </location>
</feature>
<gene>
    <name evidence="1" type="ORF">LCGC14_2059610</name>
</gene>
<dbReference type="AlphaFoldDB" id="A0A0F9ELN9"/>
<accession>A0A0F9ELN9</accession>
<organism evidence="1">
    <name type="scientific">marine sediment metagenome</name>
    <dbReference type="NCBI Taxonomy" id="412755"/>
    <lineage>
        <taxon>unclassified sequences</taxon>
        <taxon>metagenomes</taxon>
        <taxon>ecological metagenomes</taxon>
    </lineage>
</organism>
<proteinExistence type="predicted"/>
<evidence type="ECO:0000313" key="1">
    <source>
        <dbReference type="EMBL" id="KKL74969.1"/>
    </source>
</evidence>
<protein>
    <submittedName>
        <fullName evidence="1">Uncharacterized protein</fullName>
    </submittedName>
</protein>